<gene>
    <name evidence="10" type="ORF">TSAR_001374</name>
</gene>
<evidence type="ECO:0000256" key="7">
    <source>
        <dbReference type="RuleBase" id="RU000682"/>
    </source>
</evidence>
<organism evidence="10 11">
    <name type="scientific">Trichomalopsis sarcophagae</name>
    <dbReference type="NCBI Taxonomy" id="543379"/>
    <lineage>
        <taxon>Eukaryota</taxon>
        <taxon>Metazoa</taxon>
        <taxon>Ecdysozoa</taxon>
        <taxon>Arthropoda</taxon>
        <taxon>Hexapoda</taxon>
        <taxon>Insecta</taxon>
        <taxon>Pterygota</taxon>
        <taxon>Neoptera</taxon>
        <taxon>Endopterygota</taxon>
        <taxon>Hymenoptera</taxon>
        <taxon>Apocrita</taxon>
        <taxon>Proctotrupomorpha</taxon>
        <taxon>Chalcidoidea</taxon>
        <taxon>Pteromalidae</taxon>
        <taxon>Pteromalinae</taxon>
        <taxon>Trichomalopsis</taxon>
    </lineage>
</organism>
<dbReference type="PANTHER" id="PTHR24340">
    <property type="entry name" value="HOMEOBOX PROTEIN NKX"/>
    <property type="match status" value="1"/>
</dbReference>
<dbReference type="Proteomes" id="UP000215335">
    <property type="component" value="Unassembled WGS sequence"/>
</dbReference>
<dbReference type="GO" id="GO:0000978">
    <property type="term" value="F:RNA polymerase II cis-regulatory region sequence-specific DNA binding"/>
    <property type="evidence" value="ECO:0007669"/>
    <property type="project" value="TreeGrafter"/>
</dbReference>
<accession>A0A232EZL9</accession>
<evidence type="ECO:0000313" key="10">
    <source>
        <dbReference type="EMBL" id="OXU23743.1"/>
    </source>
</evidence>
<evidence type="ECO:0000256" key="4">
    <source>
        <dbReference type="ARBA" id="ARBA00023155"/>
    </source>
</evidence>
<evidence type="ECO:0000256" key="2">
    <source>
        <dbReference type="ARBA" id="ARBA00022473"/>
    </source>
</evidence>
<evidence type="ECO:0000256" key="6">
    <source>
        <dbReference type="PROSITE-ProRule" id="PRU00108"/>
    </source>
</evidence>
<keyword evidence="3 6" id="KW-0238">DNA-binding</keyword>
<dbReference type="InterPro" id="IPR009057">
    <property type="entry name" value="Homeodomain-like_sf"/>
</dbReference>
<keyword evidence="4 6" id="KW-0371">Homeobox</keyword>
<dbReference type="InterPro" id="IPR017970">
    <property type="entry name" value="Homeobox_CS"/>
</dbReference>
<dbReference type="PROSITE" id="PS00027">
    <property type="entry name" value="HOMEOBOX_1"/>
    <property type="match status" value="1"/>
</dbReference>
<reference evidence="10 11" key="1">
    <citation type="journal article" date="2017" name="Curr. Biol.">
        <title>The Evolution of Venom by Co-option of Single-Copy Genes.</title>
        <authorList>
            <person name="Martinson E.O."/>
            <person name="Mrinalini"/>
            <person name="Kelkar Y.D."/>
            <person name="Chang C.H."/>
            <person name="Werren J.H."/>
        </authorList>
    </citation>
    <scope>NUCLEOTIDE SEQUENCE [LARGE SCALE GENOMIC DNA]</scope>
    <source>
        <strain evidence="10 11">Alberta</strain>
        <tissue evidence="10">Whole body</tissue>
    </source>
</reference>
<sequence length="380" mass="43854">MLSTVISASTPFSVRDILSADQEIDSMDCYQNHSQTDIQINNQMQPDYYGYNVMPENGWEMDKLKEQSVGSYQSYGEMNHVHQLSQVVPPYQESPVIEDGNLVTSSKTELRKSQSGKRTKRKPRVLFSQTQVYELEQRFKQQRYLSAPEREMLAQSLKLTSTQVKIWFQNRRYKNKRARLEDAEKVQTQNLKNQSLKKIPVPVLIKDGKPNSAQEPVYNPPYWPSFRPDITAMNVPADPRMSGHSVTASPSDFRTNEQLSPEYLRTDFSHQTADIASRSNNSSASAESQRPIMPTDYRSSFASDERSLKIDYKTHFASEIMPFPDMRNVVPEMKAYENKSCVEPTTEFNFGNYGNAPSYQMPYYNFMDQGGMDQNLQRLW</sequence>
<dbReference type="PROSITE" id="PS50071">
    <property type="entry name" value="HOMEOBOX_2"/>
    <property type="match status" value="1"/>
</dbReference>
<dbReference type="InterPro" id="IPR020479">
    <property type="entry name" value="HD_metazoa"/>
</dbReference>
<evidence type="ECO:0000256" key="1">
    <source>
        <dbReference type="ARBA" id="ARBA00004123"/>
    </source>
</evidence>
<dbReference type="PANTHER" id="PTHR24340:SF41">
    <property type="entry name" value="MUSCLE-SPECIFIC HOMEOBOX PROTEIN TINMAN-RELATED"/>
    <property type="match status" value="1"/>
</dbReference>
<dbReference type="CDD" id="cd00086">
    <property type="entry name" value="homeodomain"/>
    <property type="match status" value="1"/>
</dbReference>
<dbReference type="Pfam" id="PF00046">
    <property type="entry name" value="Homeodomain"/>
    <property type="match status" value="1"/>
</dbReference>
<keyword evidence="5 6" id="KW-0539">Nucleus</keyword>
<dbReference type="SUPFAM" id="SSF46689">
    <property type="entry name" value="Homeodomain-like"/>
    <property type="match status" value="1"/>
</dbReference>
<name>A0A232EZL9_9HYME</name>
<dbReference type="STRING" id="543379.A0A232EZL9"/>
<feature type="domain" description="Homeobox" evidence="9">
    <location>
        <begin position="118"/>
        <end position="178"/>
    </location>
</feature>
<dbReference type="InterPro" id="IPR001356">
    <property type="entry name" value="HD"/>
</dbReference>
<keyword evidence="2" id="KW-0217">Developmental protein</keyword>
<dbReference type="EMBL" id="NNAY01001513">
    <property type="protein sequence ID" value="OXU23743.1"/>
    <property type="molecule type" value="Genomic_DNA"/>
</dbReference>
<dbReference type="AlphaFoldDB" id="A0A232EZL9"/>
<dbReference type="GO" id="GO:0005634">
    <property type="term" value="C:nucleus"/>
    <property type="evidence" value="ECO:0007669"/>
    <property type="project" value="UniProtKB-SubCell"/>
</dbReference>
<evidence type="ECO:0000259" key="9">
    <source>
        <dbReference type="PROSITE" id="PS50071"/>
    </source>
</evidence>
<evidence type="ECO:0000256" key="8">
    <source>
        <dbReference type="SAM" id="MobiDB-lite"/>
    </source>
</evidence>
<comment type="caution">
    <text evidence="10">The sequence shown here is derived from an EMBL/GenBank/DDBJ whole genome shotgun (WGS) entry which is preliminary data.</text>
</comment>
<comment type="subcellular location">
    <subcellularLocation>
        <location evidence="1 6 7">Nucleus</location>
    </subcellularLocation>
</comment>
<dbReference type="SMART" id="SM00389">
    <property type="entry name" value="HOX"/>
    <property type="match status" value="1"/>
</dbReference>
<protein>
    <recommendedName>
        <fullName evidence="9">Homeobox domain-containing protein</fullName>
    </recommendedName>
</protein>
<evidence type="ECO:0000313" key="11">
    <source>
        <dbReference type="Proteomes" id="UP000215335"/>
    </source>
</evidence>
<dbReference type="Gene3D" id="1.10.10.60">
    <property type="entry name" value="Homeodomain-like"/>
    <property type="match status" value="1"/>
</dbReference>
<dbReference type="GO" id="GO:0030154">
    <property type="term" value="P:cell differentiation"/>
    <property type="evidence" value="ECO:0007669"/>
    <property type="project" value="TreeGrafter"/>
</dbReference>
<feature type="region of interest" description="Disordered" evidence="8">
    <location>
        <begin position="99"/>
        <end position="122"/>
    </location>
</feature>
<evidence type="ECO:0000256" key="5">
    <source>
        <dbReference type="ARBA" id="ARBA00023242"/>
    </source>
</evidence>
<evidence type="ECO:0000256" key="3">
    <source>
        <dbReference type="ARBA" id="ARBA00023125"/>
    </source>
</evidence>
<dbReference type="InterPro" id="IPR050394">
    <property type="entry name" value="Homeobox_NK-like"/>
</dbReference>
<proteinExistence type="predicted"/>
<feature type="DNA-binding region" description="Homeobox" evidence="6">
    <location>
        <begin position="120"/>
        <end position="179"/>
    </location>
</feature>
<dbReference type="GO" id="GO:0000981">
    <property type="term" value="F:DNA-binding transcription factor activity, RNA polymerase II-specific"/>
    <property type="evidence" value="ECO:0007669"/>
    <property type="project" value="InterPro"/>
</dbReference>
<dbReference type="OrthoDB" id="6159439at2759"/>
<keyword evidence="11" id="KW-1185">Reference proteome</keyword>
<dbReference type="PRINTS" id="PR00024">
    <property type="entry name" value="HOMEOBOX"/>
</dbReference>